<dbReference type="InterPro" id="IPR017871">
    <property type="entry name" value="ABC_transporter-like_CS"/>
</dbReference>
<dbReference type="PROSITE" id="PS50893">
    <property type="entry name" value="ABC_TRANSPORTER_2"/>
    <property type="match status" value="1"/>
</dbReference>
<sequence>MCRSSIPFIEAKRLCYRVNSQNIIDDLSLSLYHNQISIIIGPNGAGKSTLLRLLTGFLTPHTGECVLEGKLLTSWDINKLSRKRAVMRQHHQLNFPFSVEEIVAMGRSPYGSFHFSQAIESALIQTDCLSLRYRNYQQLSGGEQQRVQLARVIAQLWHPESNNSYLFLDEPTSAFDLYHQQQSLRLLHRLNRQQSIGVCCILHDLNLAALYADRIYLLHQGQLVSVGTPQQVMTEENLRRWYRANLYVKTHPDKKVPQIFLHH</sequence>
<evidence type="ECO:0000256" key="5">
    <source>
        <dbReference type="ARBA" id="ARBA00037066"/>
    </source>
</evidence>
<dbReference type="CDD" id="cd03214">
    <property type="entry name" value="ABC_Iron-Siderophores_B12_Hemin"/>
    <property type="match status" value="1"/>
</dbReference>
<dbReference type="PANTHER" id="PTHR42794">
    <property type="entry name" value="HEMIN IMPORT ATP-BINDING PROTEIN HMUV"/>
    <property type="match status" value="1"/>
</dbReference>
<dbReference type="EMBL" id="CP123759">
    <property type="protein sequence ID" value="WGO84763.1"/>
    <property type="molecule type" value="Genomic_DNA"/>
</dbReference>
<dbReference type="SMART" id="SM00382">
    <property type="entry name" value="AAA"/>
    <property type="match status" value="1"/>
</dbReference>
<evidence type="ECO:0000256" key="2">
    <source>
        <dbReference type="ARBA" id="ARBA00022741"/>
    </source>
</evidence>
<comment type="function">
    <text evidence="5">Part of the ABC transporter complex HmuTUV involved in hemin import. Responsible for energy coupling to the transport system.</text>
</comment>
<keyword evidence="3 7" id="KW-0067">ATP-binding</keyword>
<dbReference type="InterPro" id="IPR003593">
    <property type="entry name" value="AAA+_ATPase"/>
</dbReference>
<feature type="domain" description="ABC transporter" evidence="6">
    <location>
        <begin position="9"/>
        <end position="245"/>
    </location>
</feature>
<organism evidence="7 8">
    <name type="scientific">Arsenophonus apicola</name>
    <dbReference type="NCBI Taxonomy" id="2879119"/>
    <lineage>
        <taxon>Bacteria</taxon>
        <taxon>Pseudomonadati</taxon>
        <taxon>Pseudomonadota</taxon>
        <taxon>Gammaproteobacteria</taxon>
        <taxon>Enterobacterales</taxon>
        <taxon>Morganellaceae</taxon>
        <taxon>Arsenophonus</taxon>
    </lineage>
</organism>
<keyword evidence="1" id="KW-0813">Transport</keyword>
<dbReference type="PANTHER" id="PTHR42794:SF1">
    <property type="entry name" value="HEMIN IMPORT ATP-BINDING PROTEIN HMUV"/>
    <property type="match status" value="1"/>
</dbReference>
<keyword evidence="8" id="KW-1185">Reference proteome</keyword>
<evidence type="ECO:0000256" key="1">
    <source>
        <dbReference type="ARBA" id="ARBA00022448"/>
    </source>
</evidence>
<evidence type="ECO:0000313" key="8">
    <source>
        <dbReference type="Proteomes" id="UP001231859"/>
    </source>
</evidence>
<name>A0ABY8P5I2_9GAMM</name>
<dbReference type="GO" id="GO:0005524">
    <property type="term" value="F:ATP binding"/>
    <property type="evidence" value="ECO:0007669"/>
    <property type="project" value="UniProtKB-KW"/>
</dbReference>
<reference evidence="7 8" key="1">
    <citation type="submission" date="2023-04" db="EMBL/GenBank/DDBJ databases">
        <title>Genome dynamics across the evolutionary transition to endosymbiosis.</title>
        <authorList>
            <person name="Siozios S."/>
            <person name="Nadal-Jimenez P."/>
            <person name="Azagi T."/>
            <person name="Sprong H."/>
            <person name="Frost C.L."/>
            <person name="Parratt S.R."/>
            <person name="Taylor G."/>
            <person name="Brettell L."/>
            <person name="Lew K.C."/>
            <person name="Croft L."/>
            <person name="King K.C."/>
            <person name="Brockhurst M.A."/>
            <person name="Hypsa V."/>
            <person name="Novakova E."/>
            <person name="Darby A.C."/>
            <person name="Hurst G.D.D."/>
        </authorList>
    </citation>
    <scope>NUCLEOTIDE SEQUENCE [LARGE SCALE GENOMIC DNA]</scope>
    <source>
        <strain evidence="8">aApi_AU</strain>
    </source>
</reference>
<keyword evidence="2" id="KW-0547">Nucleotide-binding</keyword>
<evidence type="ECO:0000256" key="4">
    <source>
        <dbReference type="ARBA" id="ARBA00022967"/>
    </source>
</evidence>
<dbReference type="Gene3D" id="3.40.50.300">
    <property type="entry name" value="P-loop containing nucleotide triphosphate hydrolases"/>
    <property type="match status" value="1"/>
</dbReference>
<dbReference type="PROSITE" id="PS00211">
    <property type="entry name" value="ABC_TRANSPORTER_1"/>
    <property type="match status" value="1"/>
</dbReference>
<evidence type="ECO:0000256" key="3">
    <source>
        <dbReference type="ARBA" id="ARBA00022840"/>
    </source>
</evidence>
<proteinExistence type="predicted"/>
<dbReference type="InterPro" id="IPR027417">
    <property type="entry name" value="P-loop_NTPase"/>
</dbReference>
<accession>A0ABY8P5I2</accession>
<protein>
    <submittedName>
        <fullName evidence="7">Heme ABC transporter ATP-binding protein</fullName>
    </submittedName>
</protein>
<evidence type="ECO:0000313" key="7">
    <source>
        <dbReference type="EMBL" id="WGO84763.1"/>
    </source>
</evidence>
<keyword evidence="4" id="KW-1278">Translocase</keyword>
<dbReference type="RefSeq" id="WP_280939717.1">
    <property type="nucleotide sequence ID" value="NZ_CP123759.1"/>
</dbReference>
<dbReference type="Proteomes" id="UP001231859">
    <property type="component" value="Chromosome"/>
</dbReference>
<gene>
    <name evidence="7" type="ORF">QG404_07845</name>
</gene>
<evidence type="ECO:0000259" key="6">
    <source>
        <dbReference type="PROSITE" id="PS50893"/>
    </source>
</evidence>
<dbReference type="Pfam" id="PF00005">
    <property type="entry name" value="ABC_tran"/>
    <property type="match status" value="1"/>
</dbReference>
<dbReference type="InterPro" id="IPR003439">
    <property type="entry name" value="ABC_transporter-like_ATP-bd"/>
</dbReference>
<dbReference type="NCBIfam" id="NF010068">
    <property type="entry name" value="PRK13548.1"/>
    <property type="match status" value="1"/>
</dbReference>
<dbReference type="SUPFAM" id="SSF52540">
    <property type="entry name" value="P-loop containing nucleoside triphosphate hydrolases"/>
    <property type="match status" value="1"/>
</dbReference>